<organism evidence="4 5">
    <name type="scientific">Dendrothele bispora (strain CBS 962.96)</name>
    <dbReference type="NCBI Taxonomy" id="1314807"/>
    <lineage>
        <taxon>Eukaryota</taxon>
        <taxon>Fungi</taxon>
        <taxon>Dikarya</taxon>
        <taxon>Basidiomycota</taxon>
        <taxon>Agaricomycotina</taxon>
        <taxon>Agaricomycetes</taxon>
        <taxon>Agaricomycetidae</taxon>
        <taxon>Agaricales</taxon>
        <taxon>Agaricales incertae sedis</taxon>
        <taxon>Dendrothele</taxon>
    </lineage>
</organism>
<evidence type="ECO:0000259" key="3">
    <source>
        <dbReference type="Pfam" id="PF00144"/>
    </source>
</evidence>
<dbReference type="GO" id="GO:0016787">
    <property type="term" value="F:hydrolase activity"/>
    <property type="evidence" value="ECO:0007669"/>
    <property type="project" value="UniProtKB-KW"/>
</dbReference>
<dbReference type="SUPFAM" id="SSF56601">
    <property type="entry name" value="beta-lactamase/transpeptidase-like"/>
    <property type="match status" value="1"/>
</dbReference>
<comment type="similarity">
    <text evidence="1">Belongs to the class-A beta-lactamase family.</text>
</comment>
<keyword evidence="2" id="KW-0378">Hydrolase</keyword>
<keyword evidence="5" id="KW-1185">Reference proteome</keyword>
<sequence length="402" mass="45113">METLRQKLRVATGETDRSKQSIPPVILLAKNKSGSLNIKEKYGYVSAKPDAAPVDFDSTFWVASCTKLVTTVAALQLVEQGLVDLDEDITRVLHEWKDAKVLAGYNEKTGEPILRPAKTKMTLRHLLTHSSGMAYGILHESIQKYMKATNHVLKGQTLQDQSVFPLLFDPGEGWHYGFSIDWAGVVVERLSPYSCLGEYMENHIWSTLGMRNTAFRIQNRTDIKDRLVQLYQRNPDGSMIESQIGVYPGVYDGGGGGLFLQPTDYIKLLESLLKNDGKVLKPETRDMMFEPQLKDAKGLMNYIQSKDPKVLRNSLMCGTPHDTEVNWGLGGILMMQDVEGKRKKGTLSWAGYPNLFWWIDPTSEVCGFFANQILPPGEPIVAGLNSEWEYAVYDELRKLGSA</sequence>
<feature type="domain" description="Beta-lactamase-related" evidence="3">
    <location>
        <begin position="41"/>
        <end position="369"/>
    </location>
</feature>
<dbReference type="InterPro" id="IPR001466">
    <property type="entry name" value="Beta-lactam-related"/>
</dbReference>
<dbReference type="Pfam" id="PF00144">
    <property type="entry name" value="Beta-lactamase"/>
    <property type="match status" value="1"/>
</dbReference>
<dbReference type="Proteomes" id="UP000297245">
    <property type="component" value="Unassembled WGS sequence"/>
</dbReference>
<dbReference type="InterPro" id="IPR050789">
    <property type="entry name" value="Diverse_Enzym_Activities"/>
</dbReference>
<dbReference type="OrthoDB" id="428260at2759"/>
<proteinExistence type="inferred from homology"/>
<protein>
    <submittedName>
        <fullName evidence="4">Beta-lactamase/transpeptidase-like protein</fullName>
    </submittedName>
</protein>
<evidence type="ECO:0000256" key="1">
    <source>
        <dbReference type="ARBA" id="ARBA00009009"/>
    </source>
</evidence>
<evidence type="ECO:0000313" key="5">
    <source>
        <dbReference type="Proteomes" id="UP000297245"/>
    </source>
</evidence>
<name>A0A4V4HIX9_DENBC</name>
<dbReference type="InterPro" id="IPR012338">
    <property type="entry name" value="Beta-lactam/transpept-like"/>
</dbReference>
<dbReference type="AlphaFoldDB" id="A0A4V4HIX9"/>
<dbReference type="EMBL" id="ML179035">
    <property type="protein sequence ID" value="THV08216.1"/>
    <property type="molecule type" value="Genomic_DNA"/>
</dbReference>
<dbReference type="Gene3D" id="3.40.710.10">
    <property type="entry name" value="DD-peptidase/beta-lactamase superfamily"/>
    <property type="match status" value="1"/>
</dbReference>
<dbReference type="PANTHER" id="PTHR43283">
    <property type="entry name" value="BETA-LACTAMASE-RELATED"/>
    <property type="match status" value="1"/>
</dbReference>
<accession>A0A4V4HIX9</accession>
<evidence type="ECO:0000256" key="2">
    <source>
        <dbReference type="ARBA" id="ARBA00022801"/>
    </source>
</evidence>
<reference evidence="4 5" key="1">
    <citation type="journal article" date="2019" name="Nat. Ecol. Evol.">
        <title>Megaphylogeny resolves global patterns of mushroom evolution.</title>
        <authorList>
            <person name="Varga T."/>
            <person name="Krizsan K."/>
            <person name="Foldi C."/>
            <person name="Dima B."/>
            <person name="Sanchez-Garcia M."/>
            <person name="Sanchez-Ramirez S."/>
            <person name="Szollosi G.J."/>
            <person name="Szarkandi J.G."/>
            <person name="Papp V."/>
            <person name="Albert L."/>
            <person name="Andreopoulos W."/>
            <person name="Angelini C."/>
            <person name="Antonin V."/>
            <person name="Barry K.W."/>
            <person name="Bougher N.L."/>
            <person name="Buchanan P."/>
            <person name="Buyck B."/>
            <person name="Bense V."/>
            <person name="Catcheside P."/>
            <person name="Chovatia M."/>
            <person name="Cooper J."/>
            <person name="Damon W."/>
            <person name="Desjardin D."/>
            <person name="Finy P."/>
            <person name="Geml J."/>
            <person name="Haridas S."/>
            <person name="Hughes K."/>
            <person name="Justo A."/>
            <person name="Karasinski D."/>
            <person name="Kautmanova I."/>
            <person name="Kiss B."/>
            <person name="Kocsube S."/>
            <person name="Kotiranta H."/>
            <person name="LaButti K.M."/>
            <person name="Lechner B.E."/>
            <person name="Liimatainen K."/>
            <person name="Lipzen A."/>
            <person name="Lukacs Z."/>
            <person name="Mihaltcheva S."/>
            <person name="Morgado L.N."/>
            <person name="Niskanen T."/>
            <person name="Noordeloos M.E."/>
            <person name="Ohm R.A."/>
            <person name="Ortiz-Santana B."/>
            <person name="Ovrebo C."/>
            <person name="Racz N."/>
            <person name="Riley R."/>
            <person name="Savchenko A."/>
            <person name="Shiryaev A."/>
            <person name="Soop K."/>
            <person name="Spirin V."/>
            <person name="Szebenyi C."/>
            <person name="Tomsovsky M."/>
            <person name="Tulloss R.E."/>
            <person name="Uehling J."/>
            <person name="Grigoriev I.V."/>
            <person name="Vagvolgyi C."/>
            <person name="Papp T."/>
            <person name="Martin F.M."/>
            <person name="Miettinen O."/>
            <person name="Hibbett D.S."/>
            <person name="Nagy L.G."/>
        </authorList>
    </citation>
    <scope>NUCLEOTIDE SEQUENCE [LARGE SCALE GENOMIC DNA]</scope>
    <source>
        <strain evidence="4 5">CBS 962.96</strain>
    </source>
</reference>
<dbReference type="PANTHER" id="PTHR43283:SF17">
    <property type="entry name" value="(LOVD), PUTATIVE (AFU_ORTHOLOGUE AFUA_5G00920)-RELATED"/>
    <property type="match status" value="1"/>
</dbReference>
<gene>
    <name evidence="4" type="ORF">K435DRAFT_958818</name>
</gene>
<evidence type="ECO:0000313" key="4">
    <source>
        <dbReference type="EMBL" id="THV08216.1"/>
    </source>
</evidence>